<evidence type="ECO:0000256" key="2">
    <source>
        <dbReference type="ARBA" id="ARBA00023315"/>
    </source>
</evidence>
<dbReference type="InterPro" id="IPR023213">
    <property type="entry name" value="CAT-like_dom_sf"/>
</dbReference>
<dbReference type="GO" id="GO:0016747">
    <property type="term" value="F:acyltransferase activity, transferring groups other than amino-acyl groups"/>
    <property type="evidence" value="ECO:0007669"/>
    <property type="project" value="UniProtKB-ARBA"/>
</dbReference>
<dbReference type="InterPro" id="IPR051504">
    <property type="entry name" value="Plant_metabolite_acyltrans"/>
</dbReference>
<keyword evidence="1" id="KW-0808">Transferase</keyword>
<keyword evidence="2" id="KW-0012">Acyltransferase</keyword>
<dbReference type="Gene3D" id="3.30.559.10">
    <property type="entry name" value="Chloramphenicol acetyltransferase-like domain"/>
    <property type="match status" value="1"/>
</dbReference>
<organism evidence="4">
    <name type="scientific">Ananas comosus var. bracteatus</name>
    <name type="common">red pineapple</name>
    <dbReference type="NCBI Taxonomy" id="296719"/>
    <lineage>
        <taxon>Eukaryota</taxon>
        <taxon>Viridiplantae</taxon>
        <taxon>Streptophyta</taxon>
        <taxon>Embryophyta</taxon>
        <taxon>Tracheophyta</taxon>
        <taxon>Spermatophyta</taxon>
        <taxon>Magnoliopsida</taxon>
        <taxon>Liliopsida</taxon>
        <taxon>Poales</taxon>
        <taxon>Bromeliaceae</taxon>
        <taxon>Bromelioideae</taxon>
        <taxon>Ananas</taxon>
    </lineage>
</organism>
<proteinExistence type="predicted"/>
<sequence length="163" mass="16684">MKSWAAAHATGSTPTPPPLFDRGAVRDPRGLRAAFAKEAAALEGDGRMQAWDVARGRGRGAGDVRVRGARLGALAAAPRAPRGRRLRGGEGGDGGGVAEAGGVRCGLRLGPPAKVEIVSAERTGALALAESRNGDGGIEVGVVLPRREMDVFVAFFASQLGHL</sequence>
<evidence type="ECO:0000256" key="1">
    <source>
        <dbReference type="ARBA" id="ARBA00022679"/>
    </source>
</evidence>
<gene>
    <name evidence="4" type="ORF">CB5_LOCUS19206</name>
</gene>
<feature type="region of interest" description="Disordered" evidence="3">
    <location>
        <begin position="1"/>
        <end position="23"/>
    </location>
</feature>
<name>A0A6V7PZ22_ANACO</name>
<reference evidence="4" key="1">
    <citation type="submission" date="2020-07" db="EMBL/GenBank/DDBJ databases">
        <authorList>
            <person name="Lin J."/>
        </authorList>
    </citation>
    <scope>NUCLEOTIDE SEQUENCE</scope>
</reference>
<accession>A0A6V7PZ22</accession>
<dbReference type="EMBL" id="LR862153">
    <property type="protein sequence ID" value="CAD1835995.1"/>
    <property type="molecule type" value="Genomic_DNA"/>
</dbReference>
<dbReference type="AlphaFoldDB" id="A0A6V7PZ22"/>
<evidence type="ECO:0000256" key="3">
    <source>
        <dbReference type="SAM" id="MobiDB-lite"/>
    </source>
</evidence>
<evidence type="ECO:0000313" key="4">
    <source>
        <dbReference type="EMBL" id="CAD1835995.1"/>
    </source>
</evidence>
<protein>
    <submittedName>
        <fullName evidence="4">Uncharacterized protein</fullName>
    </submittedName>
</protein>
<dbReference type="PANTHER" id="PTHR31625">
    <property type="match status" value="1"/>
</dbReference>